<organism evidence="2 3">
    <name type="scientific">Araneus ventricosus</name>
    <name type="common">Orbweaver spider</name>
    <name type="synonym">Epeira ventricosa</name>
    <dbReference type="NCBI Taxonomy" id="182803"/>
    <lineage>
        <taxon>Eukaryota</taxon>
        <taxon>Metazoa</taxon>
        <taxon>Ecdysozoa</taxon>
        <taxon>Arthropoda</taxon>
        <taxon>Chelicerata</taxon>
        <taxon>Arachnida</taxon>
        <taxon>Araneae</taxon>
        <taxon>Araneomorphae</taxon>
        <taxon>Entelegynae</taxon>
        <taxon>Araneoidea</taxon>
        <taxon>Araneidae</taxon>
        <taxon>Araneus</taxon>
    </lineage>
</organism>
<protein>
    <submittedName>
        <fullName evidence="2">Uncharacterized protein</fullName>
    </submittedName>
</protein>
<dbReference type="Proteomes" id="UP000499080">
    <property type="component" value="Unassembled WGS sequence"/>
</dbReference>
<feature type="region of interest" description="Disordered" evidence="1">
    <location>
        <begin position="101"/>
        <end position="130"/>
    </location>
</feature>
<sequence>MRRQTLGCQSAHPGTDTLGTLGQFEVRNIRIRPASTAPTMHHSRRHRLMKVLVLTSLTLPQAYIPESDIKLTSVLPQRFPVRHSVRRIDFPSCGTYLNRKSRSLEPHKPLDPNLSKDARSTRSVVPRLIH</sequence>
<evidence type="ECO:0000313" key="3">
    <source>
        <dbReference type="Proteomes" id="UP000499080"/>
    </source>
</evidence>
<keyword evidence="3" id="KW-1185">Reference proteome</keyword>
<reference evidence="2 3" key="1">
    <citation type="journal article" date="2019" name="Sci. Rep.">
        <title>Orb-weaving spider Araneus ventricosus genome elucidates the spidroin gene catalogue.</title>
        <authorList>
            <person name="Kono N."/>
            <person name="Nakamura H."/>
            <person name="Ohtoshi R."/>
            <person name="Moran D.A.P."/>
            <person name="Shinohara A."/>
            <person name="Yoshida Y."/>
            <person name="Fujiwara M."/>
            <person name="Mori M."/>
            <person name="Tomita M."/>
            <person name="Arakawa K."/>
        </authorList>
    </citation>
    <scope>NUCLEOTIDE SEQUENCE [LARGE SCALE GENOMIC DNA]</scope>
</reference>
<comment type="caution">
    <text evidence="2">The sequence shown here is derived from an EMBL/GenBank/DDBJ whole genome shotgun (WGS) entry which is preliminary data.</text>
</comment>
<dbReference type="EMBL" id="BGPR01013803">
    <property type="protein sequence ID" value="GBN62324.1"/>
    <property type="molecule type" value="Genomic_DNA"/>
</dbReference>
<evidence type="ECO:0000313" key="2">
    <source>
        <dbReference type="EMBL" id="GBN62324.1"/>
    </source>
</evidence>
<dbReference type="AlphaFoldDB" id="A0A4Y2QFH3"/>
<feature type="compositionally biased region" description="Basic and acidic residues" evidence="1">
    <location>
        <begin position="102"/>
        <end position="120"/>
    </location>
</feature>
<evidence type="ECO:0000256" key="1">
    <source>
        <dbReference type="SAM" id="MobiDB-lite"/>
    </source>
</evidence>
<name>A0A4Y2QFH3_ARAVE</name>
<gene>
    <name evidence="2" type="ORF">AVEN_172276_1</name>
</gene>
<proteinExistence type="predicted"/>
<accession>A0A4Y2QFH3</accession>